<feature type="transmembrane region" description="Helical" evidence="6">
    <location>
        <begin position="160"/>
        <end position="178"/>
    </location>
</feature>
<evidence type="ECO:0000256" key="1">
    <source>
        <dbReference type="ARBA" id="ARBA00004141"/>
    </source>
</evidence>
<evidence type="ECO:0000259" key="7">
    <source>
        <dbReference type="PROSITE" id="PS50850"/>
    </source>
</evidence>
<name>A0A9P0HM94_NEZVI</name>
<keyword evidence="4 6" id="KW-1133">Transmembrane helix</keyword>
<dbReference type="EMBL" id="OV725082">
    <property type="protein sequence ID" value="CAH1404317.1"/>
    <property type="molecule type" value="Genomic_DNA"/>
</dbReference>
<keyword evidence="9" id="KW-1185">Reference proteome</keyword>
<dbReference type="SUPFAM" id="SSF103473">
    <property type="entry name" value="MFS general substrate transporter"/>
    <property type="match status" value="1"/>
</dbReference>
<evidence type="ECO:0000313" key="9">
    <source>
        <dbReference type="Proteomes" id="UP001152798"/>
    </source>
</evidence>
<dbReference type="InterPro" id="IPR036259">
    <property type="entry name" value="MFS_trans_sf"/>
</dbReference>
<dbReference type="Gene3D" id="1.20.1250.20">
    <property type="entry name" value="MFS general substrate transporter like domains"/>
    <property type="match status" value="1"/>
</dbReference>
<evidence type="ECO:0000256" key="6">
    <source>
        <dbReference type="SAM" id="Phobius"/>
    </source>
</evidence>
<dbReference type="Proteomes" id="UP001152798">
    <property type="component" value="Chromosome 6"/>
</dbReference>
<dbReference type="PANTHER" id="PTHR23506:SF4">
    <property type="entry name" value="PORTABELLA"/>
    <property type="match status" value="1"/>
</dbReference>
<reference evidence="8" key="1">
    <citation type="submission" date="2022-01" db="EMBL/GenBank/DDBJ databases">
        <authorList>
            <person name="King R."/>
        </authorList>
    </citation>
    <scope>NUCLEOTIDE SEQUENCE</scope>
</reference>
<keyword evidence="5 6" id="KW-0472">Membrane</keyword>
<dbReference type="GO" id="GO:0030672">
    <property type="term" value="C:synaptic vesicle membrane"/>
    <property type="evidence" value="ECO:0007669"/>
    <property type="project" value="TreeGrafter"/>
</dbReference>
<dbReference type="PANTHER" id="PTHR23506">
    <property type="entry name" value="GH10249P"/>
    <property type="match status" value="1"/>
</dbReference>
<protein>
    <recommendedName>
        <fullName evidence="7">Major facilitator superfamily (MFS) profile domain-containing protein</fullName>
    </recommendedName>
</protein>
<feature type="transmembrane region" description="Helical" evidence="6">
    <location>
        <begin position="47"/>
        <end position="67"/>
    </location>
</feature>
<dbReference type="Pfam" id="PF07690">
    <property type="entry name" value="MFS_1"/>
    <property type="match status" value="1"/>
</dbReference>
<evidence type="ECO:0000256" key="4">
    <source>
        <dbReference type="ARBA" id="ARBA00022989"/>
    </source>
</evidence>
<comment type="subcellular location">
    <subcellularLocation>
        <location evidence="1">Membrane</location>
        <topology evidence="1">Multi-pass membrane protein</topology>
    </subcellularLocation>
</comment>
<feature type="transmembrane region" description="Helical" evidence="6">
    <location>
        <begin position="131"/>
        <end position="153"/>
    </location>
</feature>
<keyword evidence="2" id="KW-0813">Transport</keyword>
<evidence type="ECO:0000256" key="3">
    <source>
        <dbReference type="ARBA" id="ARBA00022692"/>
    </source>
</evidence>
<keyword evidence="3 6" id="KW-0812">Transmembrane</keyword>
<evidence type="ECO:0000256" key="2">
    <source>
        <dbReference type="ARBA" id="ARBA00022448"/>
    </source>
</evidence>
<dbReference type="InterPro" id="IPR050930">
    <property type="entry name" value="MFS_Vesicular_Transporter"/>
</dbReference>
<organism evidence="8 9">
    <name type="scientific">Nezara viridula</name>
    <name type="common">Southern green stink bug</name>
    <name type="synonym">Cimex viridulus</name>
    <dbReference type="NCBI Taxonomy" id="85310"/>
    <lineage>
        <taxon>Eukaryota</taxon>
        <taxon>Metazoa</taxon>
        <taxon>Ecdysozoa</taxon>
        <taxon>Arthropoda</taxon>
        <taxon>Hexapoda</taxon>
        <taxon>Insecta</taxon>
        <taxon>Pterygota</taxon>
        <taxon>Neoptera</taxon>
        <taxon>Paraneoptera</taxon>
        <taxon>Hemiptera</taxon>
        <taxon>Heteroptera</taxon>
        <taxon>Panheteroptera</taxon>
        <taxon>Pentatomomorpha</taxon>
        <taxon>Pentatomoidea</taxon>
        <taxon>Pentatomidae</taxon>
        <taxon>Pentatominae</taxon>
        <taxon>Nezara</taxon>
    </lineage>
</organism>
<feature type="transmembrane region" description="Helical" evidence="6">
    <location>
        <begin position="93"/>
        <end position="111"/>
    </location>
</feature>
<feature type="transmembrane region" description="Helical" evidence="6">
    <location>
        <begin position="184"/>
        <end position="207"/>
    </location>
</feature>
<dbReference type="OrthoDB" id="193931at2759"/>
<sequence>MCLVAEHYQDESQRSRIMGIVLGAVALGVLLGYPYGGFAYDFLGKMAPFLGISLFAILNIALQLVFLNMKPPNYEAQSTNEGSSWKQLMSDQLVMMTAGAIWLSSSAMAILEPCLPLWLMSHIKPQKWELGTVFIPDSVGYLIGTNCFGGIAYRYGRWRVAIAALILLAISACTLPMAKSMKGLIIPHAGLGLGIGVVDAALVPLLATLVDTKHRADYATVYAIQQTSVSLAYAFGPMFGGELVRVMGFPWLMVSIGIVNLLYSPLLVFLSNTEKQEVQTVMGAHKVSYKATESRKYNRFVASDESD</sequence>
<dbReference type="PROSITE" id="PS50850">
    <property type="entry name" value="MFS"/>
    <property type="match status" value="1"/>
</dbReference>
<gene>
    <name evidence="8" type="ORF">NEZAVI_LOCUS12750</name>
</gene>
<feature type="transmembrane region" description="Helical" evidence="6">
    <location>
        <begin position="219"/>
        <end position="236"/>
    </location>
</feature>
<feature type="domain" description="Major facilitator superfamily (MFS) profile" evidence="7">
    <location>
        <begin position="93"/>
        <end position="307"/>
    </location>
</feature>
<dbReference type="AlphaFoldDB" id="A0A9P0HM94"/>
<evidence type="ECO:0000313" key="8">
    <source>
        <dbReference type="EMBL" id="CAH1404317.1"/>
    </source>
</evidence>
<dbReference type="InterPro" id="IPR020846">
    <property type="entry name" value="MFS_dom"/>
</dbReference>
<proteinExistence type="predicted"/>
<dbReference type="GO" id="GO:0015842">
    <property type="term" value="P:aminergic neurotransmitter loading into synaptic vesicle"/>
    <property type="evidence" value="ECO:0007669"/>
    <property type="project" value="TreeGrafter"/>
</dbReference>
<accession>A0A9P0HM94</accession>
<feature type="transmembrane region" description="Helical" evidence="6">
    <location>
        <begin position="17"/>
        <end position="35"/>
    </location>
</feature>
<dbReference type="GO" id="GO:0043195">
    <property type="term" value="C:terminal bouton"/>
    <property type="evidence" value="ECO:0007669"/>
    <property type="project" value="TreeGrafter"/>
</dbReference>
<feature type="transmembrane region" description="Helical" evidence="6">
    <location>
        <begin position="248"/>
        <end position="270"/>
    </location>
</feature>
<dbReference type="InterPro" id="IPR011701">
    <property type="entry name" value="MFS"/>
</dbReference>
<dbReference type="FunFam" id="1.20.1250.20:FF:000401">
    <property type="entry name" value="Vesicular amine transporter"/>
    <property type="match status" value="1"/>
</dbReference>
<evidence type="ECO:0000256" key="5">
    <source>
        <dbReference type="ARBA" id="ARBA00023136"/>
    </source>
</evidence>
<dbReference type="GO" id="GO:0005335">
    <property type="term" value="F:serotonin:sodium:chloride symporter activity"/>
    <property type="evidence" value="ECO:0007669"/>
    <property type="project" value="TreeGrafter"/>
</dbReference>